<name>A0A1I2GTV8_9BACL</name>
<evidence type="ECO:0000256" key="1">
    <source>
        <dbReference type="ARBA" id="ARBA00005641"/>
    </source>
</evidence>
<dbReference type="RefSeq" id="WP_046229239.1">
    <property type="nucleotide sequence ID" value="NZ_FONN01000018.1"/>
</dbReference>
<dbReference type="InterPro" id="IPR017853">
    <property type="entry name" value="GH"/>
</dbReference>
<dbReference type="EMBL" id="FONN01000018">
    <property type="protein sequence ID" value="SFF21065.1"/>
    <property type="molecule type" value="Genomic_DNA"/>
</dbReference>
<dbReference type="GO" id="GO:0005576">
    <property type="term" value="C:extracellular region"/>
    <property type="evidence" value="ECO:0007669"/>
    <property type="project" value="TreeGrafter"/>
</dbReference>
<dbReference type="OrthoDB" id="9800955at2"/>
<comment type="similarity">
    <text evidence="1">Belongs to the glycosyl hydrolase 5 (cellulase A) family.</text>
</comment>
<evidence type="ECO:0000256" key="3">
    <source>
        <dbReference type="ARBA" id="ARBA00023001"/>
    </source>
</evidence>
<dbReference type="PANTHER" id="PTHR31297:SF41">
    <property type="entry name" value="ENDOGLUCANASE, PUTATIVE (AFU_ORTHOLOGUE AFUA_5G01830)-RELATED"/>
    <property type="match status" value="1"/>
</dbReference>
<keyword evidence="4" id="KW-0119">Carbohydrate metabolism</keyword>
<keyword evidence="5" id="KW-0326">Glycosidase</keyword>
<proteinExistence type="inferred from homology"/>
<evidence type="ECO:0000313" key="9">
    <source>
        <dbReference type="Proteomes" id="UP000183410"/>
    </source>
</evidence>
<keyword evidence="2 8" id="KW-0378">Hydrolase</keyword>
<dbReference type="AlphaFoldDB" id="A0A1I2GTV8"/>
<keyword evidence="6" id="KW-0624">Polysaccharide degradation</keyword>
<evidence type="ECO:0000256" key="5">
    <source>
        <dbReference type="ARBA" id="ARBA00023295"/>
    </source>
</evidence>
<dbReference type="Pfam" id="PF00150">
    <property type="entry name" value="Cellulase"/>
    <property type="match status" value="1"/>
</dbReference>
<dbReference type="Gene3D" id="3.20.20.80">
    <property type="entry name" value="Glycosidases"/>
    <property type="match status" value="1"/>
</dbReference>
<feature type="domain" description="Glycoside hydrolase family 5" evidence="7">
    <location>
        <begin position="35"/>
        <end position="341"/>
    </location>
</feature>
<keyword evidence="3" id="KW-0136">Cellulose degradation</keyword>
<gene>
    <name evidence="8" type="ORF">SAMN04487969_11853</name>
</gene>
<evidence type="ECO:0000256" key="6">
    <source>
        <dbReference type="ARBA" id="ARBA00023326"/>
    </source>
</evidence>
<keyword evidence="9" id="KW-1185">Reference proteome</keyword>
<dbReference type="GO" id="GO:0030245">
    <property type="term" value="P:cellulose catabolic process"/>
    <property type="evidence" value="ECO:0007669"/>
    <property type="project" value="UniProtKB-KW"/>
</dbReference>
<evidence type="ECO:0000256" key="2">
    <source>
        <dbReference type="ARBA" id="ARBA00022801"/>
    </source>
</evidence>
<dbReference type="GO" id="GO:0008422">
    <property type="term" value="F:beta-glucosidase activity"/>
    <property type="evidence" value="ECO:0007669"/>
    <property type="project" value="TreeGrafter"/>
</dbReference>
<dbReference type="GO" id="GO:0009986">
    <property type="term" value="C:cell surface"/>
    <property type="evidence" value="ECO:0007669"/>
    <property type="project" value="TreeGrafter"/>
</dbReference>
<evidence type="ECO:0000256" key="4">
    <source>
        <dbReference type="ARBA" id="ARBA00023277"/>
    </source>
</evidence>
<evidence type="ECO:0000259" key="7">
    <source>
        <dbReference type="Pfam" id="PF00150"/>
    </source>
</evidence>
<dbReference type="InterPro" id="IPR050386">
    <property type="entry name" value="Glycosyl_hydrolase_5"/>
</dbReference>
<protein>
    <submittedName>
        <fullName evidence="8">Cellulase (Glycosyl hydrolase family 5)</fullName>
    </submittedName>
</protein>
<dbReference type="Proteomes" id="UP000183410">
    <property type="component" value="Unassembled WGS sequence"/>
</dbReference>
<sequence length="654" mass="73283">MRRLAAISMGLLLLVGSIPFISPTNIVSAEDSLSRPATIRGFNTFGRSVTMENAAQLREEYGVNAVRLQIHPRQWREGKALTNSEAWDAVLDQTEAGLEEAARQGMVAIIDMHSLPMDISDKSSAFWGDEDNLDVWMESWEEVVQRLEPYRDYIWGYDILNEPHNIDELPVSSPNWQAWTQQVVDAIRQLDSTTPVIIEPDPGALPRVFKENVWIDAGPGYPVKYQGDFPLIDDEHVIYSVHFYEPHVYTHQGIGYHNGQPETEVWPDQLVYPGIINGVYWDKEKLREVMQPIVDIQNKYNVPIYVGEFSAVRWAPGSAQYIRDAIELFEEFGWSWTFHAYGDWNGWSVDYNDQMTSDANKEAARAIEPTDRELILKAFFSKNANQFVAPLDSPRSPVNLIKNGDFTLDGNEDGLGNNWIAGANAETSIVELNDNPVQKITTGSDKIGISQEWMNATDQNVYRLKANIRVDQGTARFWLYTVNSSYSPTTPNHRVVADLGPTNGEFEQVDLDFIAPEQTAKLSVRFWSTTANSSFYVDDVELIDLGKANPENPPQTVATITGEQISQGTYYAPVNVQFAAEAFGGASMDHIAFRIAGENSGWATVPGDELLLEEPGQYVVGFYSVDSAGIREPAQSILLNVIQSEDEETCEGEN</sequence>
<accession>A0A1I2GTV8</accession>
<dbReference type="Gene3D" id="2.60.120.260">
    <property type="entry name" value="Galactose-binding domain-like"/>
    <property type="match status" value="1"/>
</dbReference>
<dbReference type="SUPFAM" id="SSF51445">
    <property type="entry name" value="(Trans)glycosidases"/>
    <property type="match status" value="1"/>
</dbReference>
<organism evidence="8 9">
    <name type="scientific">Paenibacillus algorifonticola</name>
    <dbReference type="NCBI Taxonomy" id="684063"/>
    <lineage>
        <taxon>Bacteria</taxon>
        <taxon>Bacillati</taxon>
        <taxon>Bacillota</taxon>
        <taxon>Bacilli</taxon>
        <taxon>Bacillales</taxon>
        <taxon>Paenibacillaceae</taxon>
        <taxon>Paenibacillus</taxon>
    </lineage>
</organism>
<dbReference type="InterPro" id="IPR001547">
    <property type="entry name" value="Glyco_hydro_5"/>
</dbReference>
<evidence type="ECO:0000313" key="8">
    <source>
        <dbReference type="EMBL" id="SFF21065.1"/>
    </source>
</evidence>
<reference evidence="9" key="1">
    <citation type="submission" date="2016-10" db="EMBL/GenBank/DDBJ databases">
        <authorList>
            <person name="Varghese N."/>
            <person name="Submissions S."/>
        </authorList>
    </citation>
    <scope>NUCLEOTIDE SEQUENCE [LARGE SCALE GENOMIC DNA]</scope>
    <source>
        <strain evidence="9">CGMCC 1.10223</strain>
    </source>
</reference>
<dbReference type="PANTHER" id="PTHR31297">
    <property type="entry name" value="GLUCAN ENDO-1,6-BETA-GLUCOSIDASE B"/>
    <property type="match status" value="1"/>
</dbReference>